<feature type="chain" id="PRO_5034017339" description="Amidase domain-containing protein" evidence="1">
    <location>
        <begin position="21"/>
        <end position="309"/>
    </location>
</feature>
<comment type="caution">
    <text evidence="2">The sequence shown here is derived from an EMBL/GenBank/DDBJ whole genome shotgun (WGS) entry which is preliminary data.</text>
</comment>
<proteinExistence type="predicted"/>
<evidence type="ECO:0000313" key="3">
    <source>
        <dbReference type="Proteomes" id="UP000593566"/>
    </source>
</evidence>
<keyword evidence="1" id="KW-0732">Signal</keyword>
<feature type="signal peptide" evidence="1">
    <location>
        <begin position="1"/>
        <end position="20"/>
    </location>
</feature>
<accession>A0A8H6CF19</accession>
<dbReference type="Gene3D" id="3.90.1300.10">
    <property type="entry name" value="Amidase signature (AS) domain"/>
    <property type="match status" value="1"/>
</dbReference>
<dbReference type="AlphaFoldDB" id="A0A8H6CF19"/>
<gene>
    <name evidence="2" type="ORF">HO133_001276</name>
</gene>
<dbReference type="GeneID" id="59329692"/>
<dbReference type="RefSeq" id="XP_037151625.1">
    <property type="nucleotide sequence ID" value="XM_037292206.1"/>
</dbReference>
<evidence type="ECO:0000256" key="1">
    <source>
        <dbReference type="SAM" id="SignalP"/>
    </source>
</evidence>
<dbReference type="Proteomes" id="UP000593566">
    <property type="component" value="Unassembled WGS sequence"/>
</dbReference>
<organism evidence="2 3">
    <name type="scientific">Letharia lupina</name>
    <dbReference type="NCBI Taxonomy" id="560253"/>
    <lineage>
        <taxon>Eukaryota</taxon>
        <taxon>Fungi</taxon>
        <taxon>Dikarya</taxon>
        <taxon>Ascomycota</taxon>
        <taxon>Pezizomycotina</taxon>
        <taxon>Lecanoromycetes</taxon>
        <taxon>OSLEUM clade</taxon>
        <taxon>Lecanoromycetidae</taxon>
        <taxon>Lecanorales</taxon>
        <taxon>Lecanorineae</taxon>
        <taxon>Parmeliaceae</taxon>
        <taxon>Letharia</taxon>
    </lineage>
</organism>
<dbReference type="PANTHER" id="PTHR46310:SF7">
    <property type="entry name" value="AMIDASE 1"/>
    <property type="match status" value="1"/>
</dbReference>
<dbReference type="PANTHER" id="PTHR46310">
    <property type="entry name" value="AMIDASE 1"/>
    <property type="match status" value="1"/>
</dbReference>
<evidence type="ECO:0008006" key="4">
    <source>
        <dbReference type="Google" id="ProtNLM"/>
    </source>
</evidence>
<sequence length="309" mass="35015">MLRSTLGAMAISLLLGAAVATYDWLDFAFGADTTGSARRSALVKGIFQMRPTQDARHKDAEACRFYLVQDQGFGRSYCITQVCLIVYPLDCFPVDNKVQTQLIDAFLDDLAETLNAVLRRFSTASLWDETRPDEAGQQNVQDYLQDTYVNKNVHDYYYYNTDEFRRTYEERYQNRPYRDEGMHQLNVYKKWVLDSAMQRNTNLAFLMMPTSNSMVNYRDAPSPPVAQPTGFDPLILSPILGAPDVVIPIGEYEYDSRISGRKEFLPVAVDVVGLPGSDLHLIDVIQHCLEMSARPTTVSTRPGMLNDDT</sequence>
<dbReference type="SUPFAM" id="SSF75304">
    <property type="entry name" value="Amidase signature (AS) enzymes"/>
    <property type="match status" value="1"/>
</dbReference>
<dbReference type="EMBL" id="JACCJB010000012">
    <property type="protein sequence ID" value="KAF6222190.1"/>
    <property type="molecule type" value="Genomic_DNA"/>
</dbReference>
<evidence type="ECO:0000313" key="2">
    <source>
        <dbReference type="EMBL" id="KAF6222190.1"/>
    </source>
</evidence>
<protein>
    <recommendedName>
        <fullName evidence="4">Amidase domain-containing protein</fullName>
    </recommendedName>
</protein>
<keyword evidence="3" id="KW-1185">Reference proteome</keyword>
<reference evidence="2 3" key="1">
    <citation type="journal article" date="2020" name="Genomics">
        <title>Complete, high-quality genomes from long-read metagenomic sequencing of two wolf lichen thalli reveals enigmatic genome architecture.</title>
        <authorList>
            <person name="McKenzie S.K."/>
            <person name="Walston R.F."/>
            <person name="Allen J.L."/>
        </authorList>
    </citation>
    <scope>NUCLEOTIDE SEQUENCE [LARGE SCALE GENOMIC DNA]</scope>
    <source>
        <strain evidence="2">WasteWater1</strain>
    </source>
</reference>
<name>A0A8H6CF19_9LECA</name>
<dbReference type="InterPro" id="IPR036928">
    <property type="entry name" value="AS_sf"/>
</dbReference>